<evidence type="ECO:0000313" key="5">
    <source>
        <dbReference type="Proteomes" id="UP000591948"/>
    </source>
</evidence>
<feature type="non-terminal residue" evidence="4">
    <location>
        <position position="1"/>
    </location>
</feature>
<sequence>NLEGGTLTMEEIIAGLRLAIQTGKVIPVLCGSATLNKGIQPLLELIAWAFPSPADVGEVNAIKAGNNELETIKIDAKGPVLRWGWIKF</sequence>
<evidence type="ECO:0000256" key="1">
    <source>
        <dbReference type="ARBA" id="ARBA00022741"/>
    </source>
</evidence>
<proteinExistence type="predicted"/>
<evidence type="ECO:0000313" key="4">
    <source>
        <dbReference type="EMBL" id="GFP28982.1"/>
    </source>
</evidence>
<organism evidence="4 5">
    <name type="scientific">Candidatus Hakubella thermalkaliphila</name>
    <dbReference type="NCBI Taxonomy" id="2754717"/>
    <lineage>
        <taxon>Bacteria</taxon>
        <taxon>Bacillati</taxon>
        <taxon>Actinomycetota</taxon>
        <taxon>Actinomycetota incertae sedis</taxon>
        <taxon>Candidatus Hakubellales</taxon>
        <taxon>Candidatus Hakubellaceae</taxon>
        <taxon>Candidatus Hakubella</taxon>
    </lineage>
</organism>
<dbReference type="PANTHER" id="PTHR43261">
    <property type="entry name" value="TRANSLATION ELONGATION FACTOR G-RELATED"/>
    <property type="match status" value="1"/>
</dbReference>
<dbReference type="Gene3D" id="3.40.50.300">
    <property type="entry name" value="P-loop containing nucleotide triphosphate hydrolases"/>
    <property type="match status" value="1"/>
</dbReference>
<keyword evidence="2" id="KW-0648">Protein biosynthesis</keyword>
<dbReference type="EMBL" id="BLRY01000550">
    <property type="protein sequence ID" value="GFP28982.1"/>
    <property type="molecule type" value="Genomic_DNA"/>
</dbReference>
<accession>A0A6V8P8M3</accession>
<keyword evidence="3" id="KW-0342">GTP-binding</keyword>
<dbReference type="Proteomes" id="UP000591948">
    <property type="component" value="Unassembled WGS sequence"/>
</dbReference>
<dbReference type="GO" id="GO:0003746">
    <property type="term" value="F:translation elongation factor activity"/>
    <property type="evidence" value="ECO:0007669"/>
    <property type="project" value="UniProtKB-KW"/>
</dbReference>
<dbReference type="PANTHER" id="PTHR43261:SF1">
    <property type="entry name" value="RIBOSOME-RELEASING FACTOR 2, MITOCHONDRIAL"/>
    <property type="match status" value="1"/>
</dbReference>
<evidence type="ECO:0000256" key="3">
    <source>
        <dbReference type="ARBA" id="ARBA00023134"/>
    </source>
</evidence>
<dbReference type="GO" id="GO:0032790">
    <property type="term" value="P:ribosome disassembly"/>
    <property type="evidence" value="ECO:0007669"/>
    <property type="project" value="TreeGrafter"/>
</dbReference>
<comment type="caution">
    <text evidence="4">The sequence shown here is derived from an EMBL/GenBank/DDBJ whole genome shotgun (WGS) entry which is preliminary data.</text>
</comment>
<dbReference type="InterPro" id="IPR027417">
    <property type="entry name" value="P-loop_NTPase"/>
</dbReference>
<keyword evidence="5" id="KW-1185">Reference proteome</keyword>
<gene>
    <name evidence="4" type="ORF">HKBW3S33_02398</name>
</gene>
<dbReference type="AlphaFoldDB" id="A0A6V8P8M3"/>
<reference evidence="4 5" key="1">
    <citation type="journal article" date="2020" name="Front. Microbiol.">
        <title>Single-cell genomics of novel Actinobacteria with the Wood-Ljungdahl pathway discovered in a serpentinizing system.</title>
        <authorList>
            <person name="Merino N."/>
            <person name="Kawai M."/>
            <person name="Boyd E.S."/>
            <person name="Colman D.R."/>
            <person name="McGlynn S.E."/>
            <person name="Nealson K.H."/>
            <person name="Kurokawa K."/>
            <person name="Hongoh Y."/>
        </authorList>
    </citation>
    <scope>NUCLEOTIDE SEQUENCE [LARGE SCALE GENOMIC DNA]</scope>
    <source>
        <strain evidence="4 5">S33</strain>
    </source>
</reference>
<dbReference type="GO" id="GO:0005525">
    <property type="term" value="F:GTP binding"/>
    <property type="evidence" value="ECO:0007669"/>
    <property type="project" value="UniProtKB-KW"/>
</dbReference>
<keyword evidence="1" id="KW-0547">Nucleotide-binding</keyword>
<dbReference type="SUPFAM" id="SSF52540">
    <property type="entry name" value="P-loop containing nucleoside triphosphate hydrolases"/>
    <property type="match status" value="1"/>
</dbReference>
<keyword evidence="4" id="KW-0251">Elongation factor</keyword>
<protein>
    <submittedName>
        <fullName evidence="4">Elongation factor G</fullName>
    </submittedName>
</protein>
<name>A0A6V8P8M3_9ACTN</name>
<evidence type="ECO:0000256" key="2">
    <source>
        <dbReference type="ARBA" id="ARBA00022917"/>
    </source>
</evidence>